<dbReference type="Gene3D" id="3.40.720.10">
    <property type="entry name" value="Alkaline Phosphatase, subunit A"/>
    <property type="match status" value="1"/>
</dbReference>
<dbReference type="Proteomes" id="UP000053331">
    <property type="component" value="Unassembled WGS sequence"/>
</dbReference>
<protein>
    <recommendedName>
        <fullName evidence="3">Sulfatase N-terminal domain-containing protein</fullName>
    </recommendedName>
</protein>
<dbReference type="SUPFAM" id="SSF53649">
    <property type="entry name" value="Alkaline phosphatase-like"/>
    <property type="match status" value="1"/>
</dbReference>
<evidence type="ECO:0000313" key="2">
    <source>
        <dbReference type="Proteomes" id="UP000053331"/>
    </source>
</evidence>
<dbReference type="InterPro" id="IPR017850">
    <property type="entry name" value="Alkaline_phosphatase_core_sf"/>
</dbReference>
<proteinExistence type="predicted"/>
<dbReference type="AlphaFoldDB" id="A0A0F8AVU2"/>
<accession>A0A0F8AVU2</accession>
<evidence type="ECO:0000313" key="1">
    <source>
        <dbReference type="EMBL" id="KKF40016.1"/>
    </source>
</evidence>
<dbReference type="EMBL" id="JNFH02000004">
    <property type="protein sequence ID" value="KKF40016.1"/>
    <property type="molecule type" value="Genomic_DNA"/>
</dbReference>
<sequence>MGGSFRDWIAEHREQIPAHPARGLMHAAFTSYLGLWYTLTSRWPLGTHVYDETWDLLVILDACRVDVLESVADEYDFIETVDSRWSVGSHSHEWLTQTFSTDYDDEIADTAYISGNGHTHETFVEREYPPDETVPFCWPNWRTVGTEQFGQLDTLWETAHEDELGVPPRAITDRTVEVARESEYDRVIAHYMQPHIPYIAGALAEDRSPTDVEAKGWKLLESGDADTDEVWKLYEENLRLVLDEIELLLDNVDAETVVVTADHGNAFGEYSIYGHPEGMLLPCVRKVPWVVTSAVDEGSFEPTGEYTKDADKITDIEDHLADLGYR</sequence>
<organism evidence="1 2">
    <name type="scientific">Halorubrum saccharovorum</name>
    <dbReference type="NCBI Taxonomy" id="2248"/>
    <lineage>
        <taxon>Archaea</taxon>
        <taxon>Methanobacteriati</taxon>
        <taxon>Methanobacteriota</taxon>
        <taxon>Stenosarchaea group</taxon>
        <taxon>Halobacteria</taxon>
        <taxon>Halobacteriales</taxon>
        <taxon>Haloferacaceae</taxon>
        <taxon>Halorubrum</taxon>
    </lineage>
</organism>
<name>A0A0F8AVU2_9EURY</name>
<gene>
    <name evidence="1" type="ORF">FK85_23945</name>
</gene>
<reference evidence="1 2" key="1">
    <citation type="journal article" date="2015" name="Genome Announc.">
        <title>Draft genome sequence of a Halorubrum H3 strain isolated from the burlinskoye salt lake (Altai Krai, Russia).</title>
        <authorList>
            <person name="Rozanov A.S."/>
            <person name="Bryanskaya A.V."/>
            <person name="Malup T.K."/>
            <person name="Kotenko A.V."/>
            <person name="Peltek S.E."/>
        </authorList>
    </citation>
    <scope>NUCLEOTIDE SEQUENCE [LARGE SCALE GENOMIC DNA]</scope>
    <source>
        <strain evidence="1 2">H3</strain>
    </source>
</reference>
<comment type="caution">
    <text evidence="1">The sequence shown here is derived from an EMBL/GenBank/DDBJ whole genome shotgun (WGS) entry which is preliminary data.</text>
</comment>
<evidence type="ECO:0008006" key="3">
    <source>
        <dbReference type="Google" id="ProtNLM"/>
    </source>
</evidence>
<keyword evidence="2" id="KW-1185">Reference proteome</keyword>